<protein>
    <recommendedName>
        <fullName evidence="3">Negative elongation factor B</fullName>
    </recommendedName>
</protein>
<gene>
    <name evidence="1" type="ORF">MFLAVUS_002768</name>
</gene>
<name>A0ABP9YRA0_9FUNG</name>
<keyword evidence="2" id="KW-1185">Reference proteome</keyword>
<accession>A0ABP9YRA0</accession>
<reference evidence="1 2" key="1">
    <citation type="submission" date="2024-04" db="EMBL/GenBank/DDBJ databases">
        <title>genome sequences of Mucor flavus KT1a and Helicostylum pulchrum KT1b strains isolated from the surface of a dry-aged beef.</title>
        <authorList>
            <person name="Toyotome T."/>
            <person name="Hosono M."/>
            <person name="Torimaru M."/>
            <person name="Fukuda K."/>
            <person name="Mikami N."/>
        </authorList>
    </citation>
    <scope>NUCLEOTIDE SEQUENCE [LARGE SCALE GENOMIC DNA]</scope>
    <source>
        <strain evidence="1 2">KT1a</strain>
    </source>
</reference>
<proteinExistence type="predicted"/>
<dbReference type="InterPro" id="IPR010405">
    <property type="entry name" value="COBRA1"/>
</dbReference>
<dbReference type="Pfam" id="PF06209">
    <property type="entry name" value="COBRA1"/>
    <property type="match status" value="1"/>
</dbReference>
<sequence>MVGTKKLLIGPAEEQIRVLLSQSGDPLEAIRAIQRDYGLDLAGIDDMYPLLDICGYSRLEIHTACLDALNKATVAHVQQPSFQLEHFHDLFQKTFPYIHIPLMQPIPMALLQKFERYIGEDIIERLKSNLSVFDNCPMNIKQRVWKQDEHFFQQTMINLLNDYHHDSSLQTLALNLRPESYQEMIEERRTHPIVIKVMDTIGQDPQIYMMFMKMIRIVFEATPYPSLCSLRVDILMNFHDLDCEPILRLDRCHQLVWSLDTCVRNQNMDDSIIEKIKECFDDVKNGTPIYGDFAMVLMDPMISNFLASCIIKWLRSSVENNIVENLEELINYSGKLLNLAEHAPNAIAHNARIPKLDQDLRLKYWNAICSVMIDEDKDINCPMKDSDIEVISTMLCRSDIARKVFVHYLVDRTQEGDVSTLARCLPLIINTWPAPSFEEDGTIYRQTYLSFIKTMIDIVSKRNLYECIADMRWRKVIVEDFLLKVVSWDCRIHEQMVRFLAEYFVDPKVLLKLGPQVAILIEWADITVINGLKDEKFIDSLRELYRFLLSRSATVLNGNFSINPPAVIQFIQ</sequence>
<comment type="caution">
    <text evidence="1">The sequence shown here is derived from an EMBL/GenBank/DDBJ whole genome shotgun (WGS) entry which is preliminary data.</text>
</comment>
<dbReference type="PANTHER" id="PTHR13503">
    <property type="entry name" value="NEGATIVE ELONGATION FACTOR COMPLEX MEMBER B"/>
    <property type="match status" value="1"/>
</dbReference>
<evidence type="ECO:0008006" key="3">
    <source>
        <dbReference type="Google" id="ProtNLM"/>
    </source>
</evidence>
<dbReference type="Proteomes" id="UP001473302">
    <property type="component" value="Unassembled WGS sequence"/>
</dbReference>
<evidence type="ECO:0000313" key="1">
    <source>
        <dbReference type="EMBL" id="GAA5809360.1"/>
    </source>
</evidence>
<dbReference type="EMBL" id="BAABUK010000005">
    <property type="protein sequence ID" value="GAA5809360.1"/>
    <property type="molecule type" value="Genomic_DNA"/>
</dbReference>
<evidence type="ECO:0000313" key="2">
    <source>
        <dbReference type="Proteomes" id="UP001473302"/>
    </source>
</evidence>
<organism evidence="1 2">
    <name type="scientific">Mucor flavus</name>
    <dbReference type="NCBI Taxonomy" id="439312"/>
    <lineage>
        <taxon>Eukaryota</taxon>
        <taxon>Fungi</taxon>
        <taxon>Fungi incertae sedis</taxon>
        <taxon>Mucoromycota</taxon>
        <taxon>Mucoromycotina</taxon>
        <taxon>Mucoromycetes</taxon>
        <taxon>Mucorales</taxon>
        <taxon>Mucorineae</taxon>
        <taxon>Mucoraceae</taxon>
        <taxon>Mucor</taxon>
    </lineage>
</organism>
<dbReference type="PANTHER" id="PTHR13503:SF3">
    <property type="entry name" value="NEGATIVE ELONGATION FACTOR B"/>
    <property type="match status" value="1"/>
</dbReference>